<protein>
    <submittedName>
        <fullName evidence="8">RmlC-like cupin domain-containing protein</fullName>
    </submittedName>
</protein>
<dbReference type="InterPro" id="IPR014710">
    <property type="entry name" value="RmlC-like_jellyroll"/>
</dbReference>
<reference evidence="8" key="1">
    <citation type="journal article" date="2023" name="Mol. Phylogenet. Evol.">
        <title>Genome-scale phylogeny and comparative genomics of the fungal order Sordariales.</title>
        <authorList>
            <person name="Hensen N."/>
            <person name="Bonometti L."/>
            <person name="Westerberg I."/>
            <person name="Brannstrom I.O."/>
            <person name="Guillou S."/>
            <person name="Cros-Aarteil S."/>
            <person name="Calhoun S."/>
            <person name="Haridas S."/>
            <person name="Kuo A."/>
            <person name="Mondo S."/>
            <person name="Pangilinan J."/>
            <person name="Riley R."/>
            <person name="LaButti K."/>
            <person name="Andreopoulos B."/>
            <person name="Lipzen A."/>
            <person name="Chen C."/>
            <person name="Yan M."/>
            <person name="Daum C."/>
            <person name="Ng V."/>
            <person name="Clum A."/>
            <person name="Steindorff A."/>
            <person name="Ohm R.A."/>
            <person name="Martin F."/>
            <person name="Silar P."/>
            <person name="Natvig D.O."/>
            <person name="Lalanne C."/>
            <person name="Gautier V."/>
            <person name="Ament-Velasquez S.L."/>
            <person name="Kruys A."/>
            <person name="Hutchinson M.I."/>
            <person name="Powell A.J."/>
            <person name="Barry K."/>
            <person name="Miller A.N."/>
            <person name="Grigoriev I.V."/>
            <person name="Debuchy R."/>
            <person name="Gladieux P."/>
            <person name="Hiltunen Thoren M."/>
            <person name="Johannesson H."/>
        </authorList>
    </citation>
    <scope>NUCLEOTIDE SEQUENCE</scope>
    <source>
        <strain evidence="8">PSN324</strain>
    </source>
</reference>
<keyword evidence="9" id="KW-1185">Reference proteome</keyword>
<feature type="chain" id="PRO_5043799016" evidence="6">
    <location>
        <begin position="19"/>
        <end position="235"/>
    </location>
</feature>
<sequence>MLSKTTSLLLALSSLAQAAPRNLAERQTTPPSGLSLTAQLTLADNAVARYNLLKDDSDFIFDWNNPNSAPTADRSSFPALVGTGIAMTVAEVPPCSVASVHIHPRASEILVVTSGRLISEMVTELGVVKADGDPRLIHLELSKNQTTVFPMGTIHGQMNPDCAPASLVAGFNSEDPGTAIAALDFFSMSDEFVVDALGESVDAEEVKRIRGAISRSFVFQVQECKKKCGSGDVAA</sequence>
<evidence type="ECO:0000256" key="3">
    <source>
        <dbReference type="ARBA" id="ARBA00022525"/>
    </source>
</evidence>
<dbReference type="InterPro" id="IPR006045">
    <property type="entry name" value="Cupin_1"/>
</dbReference>
<proteinExistence type="inferred from homology"/>
<dbReference type="InterPro" id="IPR001929">
    <property type="entry name" value="Germin"/>
</dbReference>
<gene>
    <name evidence="8" type="ORF">QBC42DRAFT_230112</name>
</gene>
<keyword evidence="4" id="KW-0479">Metal-binding</keyword>
<evidence type="ECO:0000256" key="5">
    <source>
        <dbReference type="ARBA" id="ARBA00023211"/>
    </source>
</evidence>
<reference evidence="8" key="2">
    <citation type="submission" date="2023-06" db="EMBL/GenBank/DDBJ databases">
        <authorList>
            <consortium name="Lawrence Berkeley National Laboratory"/>
            <person name="Mondo S.J."/>
            <person name="Hensen N."/>
            <person name="Bonometti L."/>
            <person name="Westerberg I."/>
            <person name="Brannstrom I.O."/>
            <person name="Guillou S."/>
            <person name="Cros-Aarteil S."/>
            <person name="Calhoun S."/>
            <person name="Haridas S."/>
            <person name="Kuo A."/>
            <person name="Pangilinan J."/>
            <person name="Riley R."/>
            <person name="Labutti K."/>
            <person name="Andreopoulos B."/>
            <person name="Lipzen A."/>
            <person name="Chen C."/>
            <person name="Yanf M."/>
            <person name="Daum C."/>
            <person name="Ng V."/>
            <person name="Clum A."/>
            <person name="Steindorff A."/>
            <person name="Ohm R."/>
            <person name="Martin F."/>
            <person name="Silar P."/>
            <person name="Natvig D."/>
            <person name="Lalanne C."/>
            <person name="Gautier V."/>
            <person name="Ament-Velasquez S.L."/>
            <person name="Kruys A."/>
            <person name="Hutchinson M.I."/>
            <person name="Powell A.J."/>
            <person name="Barry K."/>
            <person name="Miller A.N."/>
            <person name="Grigoriev I.V."/>
            <person name="Debuchy R."/>
            <person name="Gladieux P."/>
            <person name="Thoren M.H."/>
            <person name="Johannesson H."/>
        </authorList>
    </citation>
    <scope>NUCLEOTIDE SEQUENCE</scope>
    <source>
        <strain evidence="8">PSN324</strain>
    </source>
</reference>
<organism evidence="8 9">
    <name type="scientific">Cladorrhinum samala</name>
    <dbReference type="NCBI Taxonomy" id="585594"/>
    <lineage>
        <taxon>Eukaryota</taxon>
        <taxon>Fungi</taxon>
        <taxon>Dikarya</taxon>
        <taxon>Ascomycota</taxon>
        <taxon>Pezizomycotina</taxon>
        <taxon>Sordariomycetes</taxon>
        <taxon>Sordariomycetidae</taxon>
        <taxon>Sordariales</taxon>
        <taxon>Podosporaceae</taxon>
        <taxon>Cladorrhinum</taxon>
    </lineage>
</organism>
<name>A0AAV9HM64_9PEZI</name>
<dbReference type="Pfam" id="PF00190">
    <property type="entry name" value="Cupin_1"/>
    <property type="match status" value="1"/>
</dbReference>
<keyword evidence="5" id="KW-0464">Manganese</keyword>
<comment type="similarity">
    <text evidence="2">Belongs to the germin family.</text>
</comment>
<comment type="caution">
    <text evidence="8">The sequence shown here is derived from an EMBL/GenBank/DDBJ whole genome shotgun (WGS) entry which is preliminary data.</text>
</comment>
<feature type="signal peptide" evidence="6">
    <location>
        <begin position="1"/>
        <end position="18"/>
    </location>
</feature>
<dbReference type="PANTHER" id="PTHR31238">
    <property type="entry name" value="GERMIN-LIKE PROTEIN SUBFAMILY 3 MEMBER 3"/>
    <property type="match status" value="1"/>
</dbReference>
<dbReference type="SUPFAM" id="SSF51182">
    <property type="entry name" value="RmlC-like cupins"/>
    <property type="match status" value="1"/>
</dbReference>
<dbReference type="GO" id="GO:0030145">
    <property type="term" value="F:manganese ion binding"/>
    <property type="evidence" value="ECO:0007669"/>
    <property type="project" value="InterPro"/>
</dbReference>
<dbReference type="GO" id="GO:0005576">
    <property type="term" value="C:extracellular region"/>
    <property type="evidence" value="ECO:0007669"/>
    <property type="project" value="UniProtKB-SubCell"/>
</dbReference>
<evidence type="ECO:0000313" key="8">
    <source>
        <dbReference type="EMBL" id="KAK4460161.1"/>
    </source>
</evidence>
<dbReference type="Gene3D" id="2.60.120.10">
    <property type="entry name" value="Jelly Rolls"/>
    <property type="match status" value="1"/>
</dbReference>
<dbReference type="Proteomes" id="UP001321749">
    <property type="component" value="Unassembled WGS sequence"/>
</dbReference>
<dbReference type="CDD" id="cd02241">
    <property type="entry name" value="cupin_OxOx"/>
    <property type="match status" value="1"/>
</dbReference>
<accession>A0AAV9HM64</accession>
<dbReference type="PRINTS" id="PR00325">
    <property type="entry name" value="GERMIN"/>
</dbReference>
<comment type="subcellular location">
    <subcellularLocation>
        <location evidence="1">Secreted</location>
    </subcellularLocation>
</comment>
<evidence type="ECO:0000256" key="4">
    <source>
        <dbReference type="ARBA" id="ARBA00022723"/>
    </source>
</evidence>
<keyword evidence="6" id="KW-0732">Signal</keyword>
<keyword evidence="3" id="KW-0964">Secreted</keyword>
<evidence type="ECO:0000256" key="6">
    <source>
        <dbReference type="SAM" id="SignalP"/>
    </source>
</evidence>
<evidence type="ECO:0000259" key="7">
    <source>
        <dbReference type="SMART" id="SM00835"/>
    </source>
</evidence>
<dbReference type="InterPro" id="IPR011051">
    <property type="entry name" value="RmlC_Cupin_sf"/>
</dbReference>
<dbReference type="SMART" id="SM00835">
    <property type="entry name" value="Cupin_1"/>
    <property type="match status" value="1"/>
</dbReference>
<evidence type="ECO:0000256" key="2">
    <source>
        <dbReference type="ARBA" id="ARBA00007456"/>
    </source>
</evidence>
<evidence type="ECO:0000313" key="9">
    <source>
        <dbReference type="Proteomes" id="UP001321749"/>
    </source>
</evidence>
<dbReference type="EMBL" id="MU865018">
    <property type="protein sequence ID" value="KAK4460161.1"/>
    <property type="molecule type" value="Genomic_DNA"/>
</dbReference>
<dbReference type="AlphaFoldDB" id="A0AAV9HM64"/>
<feature type="domain" description="Cupin type-1" evidence="7">
    <location>
        <begin position="50"/>
        <end position="207"/>
    </location>
</feature>
<evidence type="ECO:0000256" key="1">
    <source>
        <dbReference type="ARBA" id="ARBA00004613"/>
    </source>
</evidence>